<proteinExistence type="predicted"/>
<evidence type="ECO:0000313" key="1">
    <source>
        <dbReference type="EMBL" id="AWH15489.1"/>
    </source>
</evidence>
<accession>A0A2S1PFZ0</accession>
<name>A0A2S1PFZ0_9CAUD</name>
<dbReference type="EMBL" id="MH179480">
    <property type="protein sequence ID" value="AWH15489.1"/>
    <property type="molecule type" value="Genomic_DNA"/>
</dbReference>
<dbReference type="RefSeq" id="YP_010659293.1">
    <property type="nucleotide sequence ID" value="NC_070866.1"/>
</dbReference>
<dbReference type="GeneID" id="77935261"/>
<dbReference type="InterPro" id="IPR027417">
    <property type="entry name" value="P-loop_NTPase"/>
</dbReference>
<dbReference type="KEGG" id="vg:77935261"/>
<evidence type="ECO:0000313" key="2">
    <source>
        <dbReference type="Proteomes" id="UP000246250"/>
    </source>
</evidence>
<dbReference type="Proteomes" id="UP000246250">
    <property type="component" value="Segment"/>
</dbReference>
<organism evidence="1 2">
    <name type="scientific">Pseudomonas phage 98PfluR60PP</name>
    <dbReference type="NCBI Taxonomy" id="2163965"/>
    <lineage>
        <taxon>Viruses</taxon>
        <taxon>Duplodnaviria</taxon>
        <taxon>Heunggongvirae</taxon>
        <taxon>Uroviricota</taxon>
        <taxon>Caudoviricetes</taxon>
        <taxon>Schitoviridae</taxon>
        <taxon>Littlefixvirus</taxon>
        <taxon>Littlefixvirus 98Pflur60pp</taxon>
    </lineage>
</organism>
<reference evidence="1 2" key="1">
    <citation type="submission" date="2018-04" db="EMBL/GenBank/DDBJ databases">
        <title>Complete genome sequences of new Aeromonas and Pseudomonas phages promising in phage therapy dedicated to aquaculture.</title>
        <authorList>
            <person name="Kolsut J."/>
            <person name="Wojcik E."/>
            <person name="Wojtasik A."/>
            <person name="Dastych J."/>
        </authorList>
    </citation>
    <scope>NUCLEOTIDE SEQUENCE [LARGE SCALE GENOMIC DNA]</scope>
</reference>
<keyword evidence="2" id="KW-1185">Reference proteome</keyword>
<sequence>MSEILDEIFPTVEQWLSKVNYKDDPDYVPSLFALEFITFIKLVNGGEGEENKTPVLHMRMLDTLVSKDSDQRRIANMVFRGSGKTTVLGEYLFLYIAVYGKLPGFGKINLALYVSDSIENGVKNMRKNLEYRWSNSAFLQKYLPKKKKDGSDGVKFTDIRWEFTNIVGNTFIIKGYGAKTGVRGSKEQGTRPQLAVLDDLLSDEDARSATVIASIEDTVYKAIDYALHPKKNMIVWSGTPFNAKDPLYKAVESGAWEVNVYPVCESFPVSEEEFVGAWPDRFNFKHVEEKYRKSVLAGKVDTFNQELMLRIMSDEDRMVLDSDIQWYQSRNFFDNRSNFNFYITTDFATTSKTANDFSVISVWAYNNNGDWFWCDGVCVRQDMNANINDLFTFVSKWKPMSVGIEVSGQQGAFVDWIQSEMNRRNVYFNLASDSNSNSPGIRPLTNKIQRFHTVVPLFKLKKMYFPKEKQHQPIMLEMYNEVSLASPSGFRSKKDDFLDTISMLGVMKPFAPSGTEELEYNDFGGYWGASKPADNPSPLKSYLGG</sequence>
<protein>
    <recommendedName>
        <fullName evidence="3">Terminase large subunit</fullName>
    </recommendedName>
</protein>
<dbReference type="Gene3D" id="3.40.50.300">
    <property type="entry name" value="P-loop containing nucleotide triphosphate hydrolases"/>
    <property type="match status" value="1"/>
</dbReference>
<evidence type="ECO:0008006" key="3">
    <source>
        <dbReference type="Google" id="ProtNLM"/>
    </source>
</evidence>